<dbReference type="KEGG" id="nhm:NHE_0225"/>
<keyword evidence="2" id="KW-1185">Reference proteome</keyword>
<evidence type="ECO:0000313" key="2">
    <source>
        <dbReference type="Proteomes" id="UP000023755"/>
    </source>
</evidence>
<name>X5HJD8_9RICK</name>
<reference evidence="1 2" key="1">
    <citation type="submission" date="2014-03" db="EMBL/GenBank/DDBJ databases">
        <title>Sequencing and Comparison of Genomes and Transcriptome Profiles of Human Ehrlichiosis Agents.</title>
        <authorList>
            <person name="Lin M."/>
            <person name="Daugherty S.C."/>
            <person name="Nagaraj S."/>
            <person name="Cheng Z."/>
            <person name="Xiong Q."/>
            <person name="Lin F.-Y."/>
            <person name="Sengamalay N."/>
            <person name="Ott S."/>
            <person name="Godinez A."/>
            <person name="Tallon L.J."/>
            <person name="Sadzewicz L."/>
            <person name="Fraser C.M."/>
            <person name="Dunning Hotopp J.C."/>
            <person name="Rikihisa Y."/>
        </authorList>
    </citation>
    <scope>NUCLEOTIDE SEQUENCE [LARGE SCALE GENOMIC DNA]</scope>
    <source>
        <strain evidence="1 2">Oregon</strain>
    </source>
</reference>
<proteinExistence type="predicted"/>
<sequence length="43" mass="4928">MESLFHPGYFCLAAHKKAQNTKLNRKYIVLIKKSSGKMITFAL</sequence>
<dbReference type="STRING" id="1286528.NHE_0225"/>
<evidence type="ECO:0000313" key="1">
    <source>
        <dbReference type="EMBL" id="AHX11189.1"/>
    </source>
</evidence>
<dbReference type="HOGENOM" id="CLU_3236611_0_0_5"/>
<protein>
    <submittedName>
        <fullName evidence="1">Uncharacterized protein</fullName>
    </submittedName>
</protein>
<organism evidence="1 2">
    <name type="scientific">Neorickettsia helminthoeca str. Oregon</name>
    <dbReference type="NCBI Taxonomy" id="1286528"/>
    <lineage>
        <taxon>Bacteria</taxon>
        <taxon>Pseudomonadati</taxon>
        <taxon>Pseudomonadota</taxon>
        <taxon>Alphaproteobacteria</taxon>
        <taxon>Rickettsiales</taxon>
        <taxon>Anaplasmataceae</taxon>
        <taxon>Neorickettsia</taxon>
    </lineage>
</organism>
<dbReference type="EMBL" id="CP007481">
    <property type="protein sequence ID" value="AHX11189.1"/>
    <property type="molecule type" value="Genomic_DNA"/>
</dbReference>
<accession>X5HJD8</accession>
<dbReference type="AlphaFoldDB" id="X5HJD8"/>
<gene>
    <name evidence="1" type="ORF">NHE_0225</name>
</gene>
<dbReference type="Proteomes" id="UP000023755">
    <property type="component" value="Chromosome"/>
</dbReference>